<feature type="signal peptide" evidence="2">
    <location>
        <begin position="1"/>
        <end position="23"/>
    </location>
</feature>
<evidence type="ECO:0000313" key="4">
    <source>
        <dbReference type="Proteomes" id="UP000032515"/>
    </source>
</evidence>
<reference evidence="3 4" key="1">
    <citation type="submission" date="2014-11" db="EMBL/GenBank/DDBJ databases">
        <title>Genomics and ecophysiology of heterotrophic nitrogen fixing bacteria isolated from estuarine surface water.</title>
        <authorList>
            <person name="Bentzon-Tilia M."/>
            <person name="Severin I."/>
            <person name="Hansen L.H."/>
            <person name="Riemann L."/>
        </authorList>
    </citation>
    <scope>NUCLEOTIDE SEQUENCE [LARGE SCALE GENOMIC DNA]</scope>
    <source>
        <strain evidence="3 4">BAL398</strain>
    </source>
</reference>
<dbReference type="OrthoDB" id="102964at2"/>
<evidence type="ECO:0000313" key="3">
    <source>
        <dbReference type="EMBL" id="KIZ45572.1"/>
    </source>
</evidence>
<accession>A0A0D7F1I2</accession>
<proteinExistence type="predicted"/>
<dbReference type="PATRIC" id="fig|1076.23.peg.752"/>
<keyword evidence="1" id="KW-0472">Membrane</keyword>
<feature type="chain" id="PRO_5002320200" description="DUF1236 domain-containing protein" evidence="2">
    <location>
        <begin position="24"/>
        <end position="139"/>
    </location>
</feature>
<evidence type="ECO:0008006" key="5">
    <source>
        <dbReference type="Google" id="ProtNLM"/>
    </source>
</evidence>
<keyword evidence="2" id="KW-0732">Signal</keyword>
<protein>
    <recommendedName>
        <fullName evidence="5">DUF1236 domain-containing protein</fullName>
    </recommendedName>
</protein>
<comment type="caution">
    <text evidence="3">The sequence shown here is derived from an EMBL/GenBank/DDBJ whole genome shotgun (WGS) entry which is preliminary data.</text>
</comment>
<dbReference type="InterPro" id="IPR009642">
    <property type="entry name" value="DUF1236"/>
</dbReference>
<keyword evidence="1" id="KW-1133">Transmembrane helix</keyword>
<dbReference type="AlphaFoldDB" id="A0A0D7F1I2"/>
<organism evidence="3 4">
    <name type="scientific">Rhodopseudomonas palustris</name>
    <dbReference type="NCBI Taxonomy" id="1076"/>
    <lineage>
        <taxon>Bacteria</taxon>
        <taxon>Pseudomonadati</taxon>
        <taxon>Pseudomonadota</taxon>
        <taxon>Alphaproteobacteria</taxon>
        <taxon>Hyphomicrobiales</taxon>
        <taxon>Nitrobacteraceae</taxon>
        <taxon>Rhodopseudomonas</taxon>
    </lineage>
</organism>
<evidence type="ECO:0000256" key="2">
    <source>
        <dbReference type="SAM" id="SignalP"/>
    </source>
</evidence>
<dbReference type="EMBL" id="JXXE01000148">
    <property type="protein sequence ID" value="KIZ45572.1"/>
    <property type="molecule type" value="Genomic_DNA"/>
</dbReference>
<dbReference type="RefSeq" id="WP_044408096.1">
    <property type="nucleotide sequence ID" value="NZ_JXXE01000148.1"/>
</dbReference>
<dbReference type="Pfam" id="PF06823">
    <property type="entry name" value="DUF1236"/>
    <property type="match status" value="1"/>
</dbReference>
<dbReference type="Proteomes" id="UP000032515">
    <property type="component" value="Unassembled WGS sequence"/>
</dbReference>
<evidence type="ECO:0000256" key="1">
    <source>
        <dbReference type="SAM" id="Phobius"/>
    </source>
</evidence>
<gene>
    <name evidence="3" type="ORF">OO17_07645</name>
</gene>
<feature type="transmembrane region" description="Helical" evidence="1">
    <location>
        <begin position="47"/>
        <end position="65"/>
    </location>
</feature>
<sequence length="139" mass="14995">MIRRLIATTAVVLTMTAPAIVHAQGVPGGIERGAHEGGKAAGPVGAIVGGTIGGVVGGVAGILGVDERPRFRTYVVEQKRPSYRYEQEVRVGTVLPESGLSYYEVPEQYGHAHEYRYTVVNGRTVLVEPRTRRIVEIVE</sequence>
<keyword evidence="1" id="KW-0812">Transmembrane</keyword>
<name>A0A0D7F1I2_RHOPL</name>